<protein>
    <recommendedName>
        <fullName evidence="7">Protein root UVB sensitive/RUS domain-containing protein</fullName>
    </recommendedName>
</protein>
<evidence type="ECO:0000256" key="2">
    <source>
        <dbReference type="ARBA" id="ARBA00007558"/>
    </source>
</evidence>
<dbReference type="GO" id="GO:0016020">
    <property type="term" value="C:membrane"/>
    <property type="evidence" value="ECO:0007669"/>
    <property type="project" value="UniProtKB-SubCell"/>
</dbReference>
<keyword evidence="9" id="KW-1185">Reference proteome</keyword>
<dbReference type="InterPro" id="IPR006968">
    <property type="entry name" value="RUS_fam"/>
</dbReference>
<name>A0AAD5VYZ3_9AGAR</name>
<dbReference type="AlphaFoldDB" id="A0AAD5VYZ3"/>
<reference evidence="8" key="1">
    <citation type="submission" date="2022-07" db="EMBL/GenBank/DDBJ databases">
        <title>Genome Sequence of Leucocoprinus birnbaumii.</title>
        <authorList>
            <person name="Buettner E."/>
        </authorList>
    </citation>
    <scope>NUCLEOTIDE SEQUENCE</scope>
    <source>
        <strain evidence="8">VT141</strain>
    </source>
</reference>
<comment type="caution">
    <text evidence="8">The sequence shown here is derived from an EMBL/GenBank/DDBJ whole genome shotgun (WGS) entry which is preliminary data.</text>
</comment>
<evidence type="ECO:0000259" key="7">
    <source>
        <dbReference type="Pfam" id="PF04884"/>
    </source>
</evidence>
<gene>
    <name evidence="8" type="ORF">NP233_g2450</name>
</gene>
<feature type="domain" description="Protein root UVB sensitive/RUS" evidence="7">
    <location>
        <begin position="68"/>
        <end position="269"/>
    </location>
</feature>
<keyword evidence="4 6" id="KW-1133">Transmembrane helix</keyword>
<evidence type="ECO:0000256" key="6">
    <source>
        <dbReference type="SAM" id="Phobius"/>
    </source>
</evidence>
<comment type="similarity">
    <text evidence="2">Belongs to the RUS1 family.</text>
</comment>
<keyword evidence="5 6" id="KW-0472">Membrane</keyword>
<evidence type="ECO:0000313" key="9">
    <source>
        <dbReference type="Proteomes" id="UP001213000"/>
    </source>
</evidence>
<dbReference type="PANTHER" id="PTHR12770">
    <property type="entry name" value="RUS1 FAMILY PROTEIN C16ORF58"/>
    <property type="match status" value="1"/>
</dbReference>
<dbReference type="Proteomes" id="UP001213000">
    <property type="component" value="Unassembled WGS sequence"/>
</dbReference>
<evidence type="ECO:0000256" key="3">
    <source>
        <dbReference type="ARBA" id="ARBA00022692"/>
    </source>
</evidence>
<feature type="transmembrane region" description="Helical" evidence="6">
    <location>
        <begin position="229"/>
        <end position="247"/>
    </location>
</feature>
<evidence type="ECO:0000313" key="8">
    <source>
        <dbReference type="EMBL" id="KAJ3573415.1"/>
    </source>
</evidence>
<feature type="transmembrane region" description="Helical" evidence="6">
    <location>
        <begin position="206"/>
        <end position="223"/>
    </location>
</feature>
<evidence type="ECO:0000256" key="1">
    <source>
        <dbReference type="ARBA" id="ARBA00004370"/>
    </source>
</evidence>
<evidence type="ECO:0000256" key="5">
    <source>
        <dbReference type="ARBA" id="ARBA00023136"/>
    </source>
</evidence>
<evidence type="ECO:0000256" key="4">
    <source>
        <dbReference type="ARBA" id="ARBA00022989"/>
    </source>
</evidence>
<organism evidence="8 9">
    <name type="scientific">Leucocoprinus birnbaumii</name>
    <dbReference type="NCBI Taxonomy" id="56174"/>
    <lineage>
        <taxon>Eukaryota</taxon>
        <taxon>Fungi</taxon>
        <taxon>Dikarya</taxon>
        <taxon>Basidiomycota</taxon>
        <taxon>Agaricomycotina</taxon>
        <taxon>Agaricomycetes</taxon>
        <taxon>Agaricomycetidae</taxon>
        <taxon>Agaricales</taxon>
        <taxon>Agaricineae</taxon>
        <taxon>Agaricaceae</taxon>
        <taxon>Leucocoprinus</taxon>
    </lineage>
</organism>
<sequence>MAKNAKLVLAEKDGTNKKRELWVSSDMNIQILEKQDLQRRKAQHQGVRDLLEKVFLPAGYPKTVTPASLLASRAVLEGIGVGDSSATATQAMLLSVLRDAFGRIATIVGAYYLGTSLISEAKTYRILADVLNDLGVVIDVLAPVLNTLFFPGAIEVGLCTSAALKALCGIVAGGSKTAITLHFATPVSGLGDLGDLNAKDSSKETVLALMGMLLGSLIVPLITSMWATYASLFILVGLHLIINYYGVRGVALRQLNKQRAAIAWLHYKTNKKAPTPQQVAEQEYLFDQPGIIRDLSTHRIIGQYHMGSAPLDVLRGPFLSSSFLQIFESQKYLLCFQTDPVDAIRRPDQYPIIHVCFREDFTPEDQTMGWIHAVEICRLITSRGSSAIADFEALLQLIASTLRSISSTSVLSEFQEELKRAGWNTSESHVMSGSGPKALLVTAALAEEQRNETRKC</sequence>
<proteinExistence type="inferred from homology"/>
<dbReference type="PANTHER" id="PTHR12770:SF31">
    <property type="entry name" value="RUS FAMILY MEMBER 1"/>
    <property type="match status" value="1"/>
</dbReference>
<keyword evidence="3 6" id="KW-0812">Transmembrane</keyword>
<dbReference type="InterPro" id="IPR054549">
    <property type="entry name" value="UVB_sens_RUS_dom"/>
</dbReference>
<dbReference type="Pfam" id="PF04884">
    <property type="entry name" value="UVB_sens_prot"/>
    <property type="match status" value="1"/>
</dbReference>
<accession>A0AAD5VYZ3</accession>
<dbReference type="EMBL" id="JANIEX010000104">
    <property type="protein sequence ID" value="KAJ3573415.1"/>
    <property type="molecule type" value="Genomic_DNA"/>
</dbReference>
<comment type="subcellular location">
    <subcellularLocation>
        <location evidence="1">Membrane</location>
    </subcellularLocation>
</comment>